<proteinExistence type="predicted"/>
<evidence type="ECO:0000256" key="1">
    <source>
        <dbReference type="SAM" id="MobiDB-lite"/>
    </source>
</evidence>
<accession>A0ABR1DU92</accession>
<feature type="region of interest" description="Disordered" evidence="1">
    <location>
        <begin position="481"/>
        <end position="542"/>
    </location>
</feature>
<organism evidence="4 5">
    <name type="scientific">Necator americanus</name>
    <name type="common">Human hookworm</name>
    <dbReference type="NCBI Taxonomy" id="51031"/>
    <lineage>
        <taxon>Eukaryota</taxon>
        <taxon>Metazoa</taxon>
        <taxon>Ecdysozoa</taxon>
        <taxon>Nematoda</taxon>
        <taxon>Chromadorea</taxon>
        <taxon>Rhabditida</taxon>
        <taxon>Rhabditina</taxon>
        <taxon>Rhabditomorpha</taxon>
        <taxon>Strongyloidea</taxon>
        <taxon>Ancylostomatidae</taxon>
        <taxon>Bunostominae</taxon>
        <taxon>Necator</taxon>
    </lineage>
</organism>
<keyword evidence="5" id="KW-1185">Reference proteome</keyword>
<evidence type="ECO:0000256" key="2">
    <source>
        <dbReference type="SAM" id="Phobius"/>
    </source>
</evidence>
<keyword evidence="2" id="KW-0812">Transmembrane</keyword>
<sequence>MVTTLILAFLQLHTVSGFNKVYSSHKCNESETLMQRITASFHFVLVGSCQLHISLQPIPDKTYHANNVKCKYEKHKPILFPWGKNKLAIILKRRKNMEMVIIPARAILLDVPYKIISLGKSDELKMIPVESVNSEIRTCHQAKKNGGLICYSFDELFRITQYEFQNKKSSFRKRAQKSLHLPLFYKYEDIISYIDEDGTYRLWVAERLDFFYDMTIENLSLGLYDAGAPGSYIGNDPNIFTSTDFAMIYADHAGMTSKRCYTFDFGYTACLYRYSLHAAKITNTMPTYCIYDENLEIYPGIVFEKWPPTKKTAKPPLREGDPMSEKRQAWTTAYIPIQVLAFITFIYLCFFFFYAFKPHPSSNLVELSVIMEDELIRLSILTSEAVRTMKAARGKKRKPLILMKPPEDPTQESLEDVCCPGTTCNTAICVHEHVPPREISPPQKQPSVVTDIRSQDKGLGHENVPDKFLKSAANAISQTSTYPKLKPWTKTENQHAPQHVDNQHVPKAPAKKHMSAEKFAPPQRRTSFDQGKHRHKKAAKKQ</sequence>
<keyword evidence="2" id="KW-0472">Membrane</keyword>
<dbReference type="Proteomes" id="UP001303046">
    <property type="component" value="Unassembled WGS sequence"/>
</dbReference>
<feature type="transmembrane region" description="Helical" evidence="2">
    <location>
        <begin position="333"/>
        <end position="356"/>
    </location>
</feature>
<comment type="caution">
    <text evidence="4">The sequence shown here is derived from an EMBL/GenBank/DDBJ whole genome shotgun (WGS) entry which is preliminary data.</text>
</comment>
<evidence type="ECO:0000313" key="5">
    <source>
        <dbReference type="Proteomes" id="UP001303046"/>
    </source>
</evidence>
<protein>
    <submittedName>
        <fullName evidence="4">Uncharacterized protein</fullName>
    </submittedName>
</protein>
<feature type="signal peptide" evidence="3">
    <location>
        <begin position="1"/>
        <end position="17"/>
    </location>
</feature>
<evidence type="ECO:0000256" key="3">
    <source>
        <dbReference type="SAM" id="SignalP"/>
    </source>
</evidence>
<feature type="compositionally biased region" description="Basic residues" evidence="1">
    <location>
        <begin position="532"/>
        <end position="542"/>
    </location>
</feature>
<reference evidence="4 5" key="1">
    <citation type="submission" date="2023-08" db="EMBL/GenBank/DDBJ databases">
        <title>A Necator americanus chromosomal reference genome.</title>
        <authorList>
            <person name="Ilik V."/>
            <person name="Petrzelkova K.J."/>
            <person name="Pardy F."/>
            <person name="Fuh T."/>
            <person name="Niatou-Singa F.S."/>
            <person name="Gouil Q."/>
            <person name="Baker L."/>
            <person name="Ritchie M.E."/>
            <person name="Jex A.R."/>
            <person name="Gazzola D."/>
            <person name="Li H."/>
            <person name="Toshio Fujiwara R."/>
            <person name="Zhan B."/>
            <person name="Aroian R.V."/>
            <person name="Pafco B."/>
            <person name="Schwarz E.M."/>
        </authorList>
    </citation>
    <scope>NUCLEOTIDE SEQUENCE [LARGE SCALE GENOMIC DNA]</scope>
    <source>
        <strain evidence="4 5">Aroian</strain>
        <tissue evidence="4">Whole animal</tissue>
    </source>
</reference>
<keyword evidence="2" id="KW-1133">Transmembrane helix</keyword>
<dbReference type="EMBL" id="JAVFWL010000005">
    <property type="protein sequence ID" value="KAK6754002.1"/>
    <property type="molecule type" value="Genomic_DNA"/>
</dbReference>
<gene>
    <name evidence="4" type="primary">Necator_chrV.g17953</name>
    <name evidence="4" type="ORF">RB195_013163</name>
</gene>
<name>A0ABR1DU92_NECAM</name>
<evidence type="ECO:0000313" key="4">
    <source>
        <dbReference type="EMBL" id="KAK6754002.1"/>
    </source>
</evidence>
<feature type="chain" id="PRO_5045556428" evidence="3">
    <location>
        <begin position="18"/>
        <end position="542"/>
    </location>
</feature>
<keyword evidence="3" id="KW-0732">Signal</keyword>